<dbReference type="EMBL" id="JABANP010000394">
    <property type="protein sequence ID" value="KAF4682996.1"/>
    <property type="molecule type" value="Genomic_DNA"/>
</dbReference>
<sequence length="80" mass="9113">MTEHFFELCKRFEKYKCPQTSRLIREVKRVPIVQPVAAVDEEDLQQANDLAGMIESPAEFEMSNLDSISDEILSRIAAIA</sequence>
<dbReference type="Proteomes" id="UP000541610">
    <property type="component" value="Unassembled WGS sequence"/>
</dbReference>
<protein>
    <submittedName>
        <fullName evidence="1">Uncharacterized protein</fullName>
    </submittedName>
</protein>
<dbReference type="AlphaFoldDB" id="A0A7J6NGN1"/>
<name>A0A7J6NGN1_PEROL</name>
<organism evidence="1 2">
    <name type="scientific">Perkinsus olseni</name>
    <name type="common">Perkinsus atlanticus</name>
    <dbReference type="NCBI Taxonomy" id="32597"/>
    <lineage>
        <taxon>Eukaryota</taxon>
        <taxon>Sar</taxon>
        <taxon>Alveolata</taxon>
        <taxon>Perkinsozoa</taxon>
        <taxon>Perkinsea</taxon>
        <taxon>Perkinsida</taxon>
        <taxon>Perkinsidae</taxon>
        <taxon>Perkinsus</taxon>
    </lineage>
</organism>
<proteinExistence type="predicted"/>
<evidence type="ECO:0000313" key="2">
    <source>
        <dbReference type="Proteomes" id="UP000541610"/>
    </source>
</evidence>
<reference evidence="1 2" key="1">
    <citation type="submission" date="2020-04" db="EMBL/GenBank/DDBJ databases">
        <title>Perkinsus olseni comparative genomics.</title>
        <authorList>
            <person name="Bogema D.R."/>
        </authorList>
    </citation>
    <scope>NUCLEOTIDE SEQUENCE [LARGE SCALE GENOMIC DNA]</scope>
    <source>
        <strain evidence="1">00978-12</strain>
    </source>
</reference>
<gene>
    <name evidence="1" type="ORF">FOZ60_009764</name>
</gene>
<evidence type="ECO:0000313" key="1">
    <source>
        <dbReference type="EMBL" id="KAF4682996.1"/>
    </source>
</evidence>
<accession>A0A7J6NGN1</accession>
<comment type="caution">
    <text evidence="1">The sequence shown here is derived from an EMBL/GenBank/DDBJ whole genome shotgun (WGS) entry which is preliminary data.</text>
</comment>